<protein>
    <submittedName>
        <fullName evidence="2">Uncharacterized protein</fullName>
    </submittedName>
</protein>
<comment type="caution">
    <text evidence="2">The sequence shown here is derived from an EMBL/GenBank/DDBJ whole genome shotgun (WGS) entry which is preliminary data.</text>
</comment>
<accession>A0AAV7V9I7</accession>
<name>A0AAV7V9I7_PLEWA</name>
<feature type="region of interest" description="Disordered" evidence="1">
    <location>
        <begin position="81"/>
        <end position="147"/>
    </location>
</feature>
<proteinExistence type="predicted"/>
<gene>
    <name evidence="2" type="ORF">NDU88_001225</name>
</gene>
<dbReference type="AlphaFoldDB" id="A0AAV7V9I7"/>
<reference evidence="2" key="1">
    <citation type="journal article" date="2022" name="bioRxiv">
        <title>Sequencing and chromosome-scale assembly of the giantPleurodeles waltlgenome.</title>
        <authorList>
            <person name="Brown T."/>
            <person name="Elewa A."/>
            <person name="Iarovenko S."/>
            <person name="Subramanian E."/>
            <person name="Araus A.J."/>
            <person name="Petzold A."/>
            <person name="Susuki M."/>
            <person name="Suzuki K.-i.T."/>
            <person name="Hayashi T."/>
            <person name="Toyoda A."/>
            <person name="Oliveira C."/>
            <person name="Osipova E."/>
            <person name="Leigh N.D."/>
            <person name="Simon A."/>
            <person name="Yun M.H."/>
        </authorList>
    </citation>
    <scope>NUCLEOTIDE SEQUENCE</scope>
    <source>
        <strain evidence="2">20211129_DDA</strain>
        <tissue evidence="2">Liver</tissue>
    </source>
</reference>
<evidence type="ECO:0000256" key="1">
    <source>
        <dbReference type="SAM" id="MobiDB-lite"/>
    </source>
</evidence>
<evidence type="ECO:0000313" key="3">
    <source>
        <dbReference type="Proteomes" id="UP001066276"/>
    </source>
</evidence>
<keyword evidence="3" id="KW-1185">Reference proteome</keyword>
<evidence type="ECO:0000313" key="2">
    <source>
        <dbReference type="EMBL" id="KAJ1197365.1"/>
    </source>
</evidence>
<dbReference type="EMBL" id="JANPWB010000003">
    <property type="protein sequence ID" value="KAJ1197365.1"/>
    <property type="molecule type" value="Genomic_DNA"/>
</dbReference>
<dbReference type="Proteomes" id="UP001066276">
    <property type="component" value="Chromosome 2_1"/>
</dbReference>
<organism evidence="2 3">
    <name type="scientific">Pleurodeles waltl</name>
    <name type="common">Iberian ribbed newt</name>
    <dbReference type="NCBI Taxonomy" id="8319"/>
    <lineage>
        <taxon>Eukaryota</taxon>
        <taxon>Metazoa</taxon>
        <taxon>Chordata</taxon>
        <taxon>Craniata</taxon>
        <taxon>Vertebrata</taxon>
        <taxon>Euteleostomi</taxon>
        <taxon>Amphibia</taxon>
        <taxon>Batrachia</taxon>
        <taxon>Caudata</taxon>
        <taxon>Salamandroidea</taxon>
        <taxon>Salamandridae</taxon>
        <taxon>Pleurodelinae</taxon>
        <taxon>Pleurodeles</taxon>
    </lineage>
</organism>
<sequence length="216" mass="23106">MLLVQYNNNGWGWPAPRRGGSPADPRFFQKNFSASSSLCFPEREKRPFAELNFSPRSRGDVDGCAPAGSARIWASRTVAGGAGSMSAEGSGGQQRAAPNEDEDLKGEAQQPSGVRDRLLEAQETPGAPRDGAPEGSPEASPQGGFQPPEGGYGWLVVFAATWCSGSIFGIQNSFGILYVMLQEDMEGPKDKALEFKTGESHDVDELVNDFRNGCVC</sequence>